<keyword evidence="1" id="KW-0732">Signal</keyword>
<name>G7E1A5_MIXOS</name>
<feature type="signal peptide" evidence="1">
    <location>
        <begin position="1"/>
        <end position="19"/>
    </location>
</feature>
<dbReference type="Proteomes" id="UP000009131">
    <property type="component" value="Unassembled WGS sequence"/>
</dbReference>
<organism evidence="2 3">
    <name type="scientific">Mixia osmundae (strain CBS 9802 / IAM 14324 / JCM 22182 / KY 12970)</name>
    <dbReference type="NCBI Taxonomy" id="764103"/>
    <lineage>
        <taxon>Eukaryota</taxon>
        <taxon>Fungi</taxon>
        <taxon>Dikarya</taxon>
        <taxon>Basidiomycota</taxon>
        <taxon>Pucciniomycotina</taxon>
        <taxon>Mixiomycetes</taxon>
        <taxon>Mixiales</taxon>
        <taxon>Mixiaceae</taxon>
        <taxon>Mixia</taxon>
    </lineage>
</organism>
<comment type="caution">
    <text evidence="2">The sequence shown here is derived from an EMBL/GenBank/DDBJ whole genome shotgun (WGS) entry which is preliminary data.</text>
</comment>
<dbReference type="EMBL" id="BABT02000102">
    <property type="protein sequence ID" value="GAA96615.1"/>
    <property type="molecule type" value="Genomic_DNA"/>
</dbReference>
<evidence type="ECO:0000313" key="2">
    <source>
        <dbReference type="EMBL" id="GAA96615.1"/>
    </source>
</evidence>
<dbReference type="HOGENOM" id="CLU_1005045_0_0_1"/>
<gene>
    <name evidence="2" type="primary">Mo03285</name>
    <name evidence="2" type="ORF">E5Q_03285</name>
</gene>
<protein>
    <recommendedName>
        <fullName evidence="4">AA1-like domain-containing protein</fullName>
    </recommendedName>
</protein>
<evidence type="ECO:0008006" key="4">
    <source>
        <dbReference type="Google" id="ProtNLM"/>
    </source>
</evidence>
<dbReference type="AlphaFoldDB" id="G7E1A5"/>
<evidence type="ECO:0000256" key="1">
    <source>
        <dbReference type="SAM" id="SignalP"/>
    </source>
</evidence>
<sequence>MFTKVFKTILALACATVAAAVVLPVKTEHECLFAADLLNGGNILLTLYIEYESDPVYGDSYFDQMKYDGQTFNCAIIGETDSTSSSCTVESDAYSLPFTLKTSAEDDISYNLRDAKWKGVGIKSYQMVCDGQLMPIKQESMMFSKAIKIAVAIACATAATAVVLPVKAEHECLFAADLLTGGNILLTLYLEYDADDSSNYAYSQIKYNKDTYECAKSDGSVNTVSQCYLGTDELTMRFILTSTTKNELSYNLQGATWKGVGFKSYAMVCDGLLIPIA</sequence>
<keyword evidence="3" id="KW-1185">Reference proteome</keyword>
<accession>G7E1A5</accession>
<dbReference type="InParanoid" id="G7E1A5"/>
<reference evidence="2 3" key="2">
    <citation type="journal article" date="2012" name="Open Biol.">
        <title>Characteristics of nucleosomes and linker DNA regions on the genome of the basidiomycete Mixia osmundae revealed by mono- and dinucleosome mapping.</title>
        <authorList>
            <person name="Nishida H."/>
            <person name="Kondo S."/>
            <person name="Matsumoto T."/>
            <person name="Suzuki Y."/>
            <person name="Yoshikawa H."/>
            <person name="Taylor T.D."/>
            <person name="Sugiyama J."/>
        </authorList>
    </citation>
    <scope>NUCLEOTIDE SEQUENCE [LARGE SCALE GENOMIC DNA]</scope>
    <source>
        <strain evidence="3">CBS 9802 / IAM 14324 / JCM 22182 / KY 12970</strain>
    </source>
</reference>
<dbReference type="RefSeq" id="XP_014567346.1">
    <property type="nucleotide sequence ID" value="XM_014711860.1"/>
</dbReference>
<proteinExistence type="predicted"/>
<reference evidence="2 3" key="1">
    <citation type="journal article" date="2011" name="J. Gen. Appl. Microbiol.">
        <title>Draft genome sequencing of the enigmatic basidiomycete Mixia osmundae.</title>
        <authorList>
            <person name="Nishida H."/>
            <person name="Nagatsuka Y."/>
            <person name="Sugiyama J."/>
        </authorList>
    </citation>
    <scope>NUCLEOTIDE SEQUENCE [LARGE SCALE GENOMIC DNA]</scope>
    <source>
        <strain evidence="3">CBS 9802 / IAM 14324 / JCM 22182 / KY 12970</strain>
    </source>
</reference>
<feature type="chain" id="PRO_5009955716" description="AA1-like domain-containing protein" evidence="1">
    <location>
        <begin position="20"/>
        <end position="277"/>
    </location>
</feature>
<evidence type="ECO:0000313" key="3">
    <source>
        <dbReference type="Proteomes" id="UP000009131"/>
    </source>
</evidence>